<sequence length="432" mass="49144">MPQYPEWLRWYKKPSYVDVNKFATDISDSAGTVSNPNSPRSSGETKRRSSHDIPSKLSLERILKNRTCSPMSLYDFYMYLKYIEHSSENLEFYVWFKNYQAGRLTAFPELPRALTPIDVNGSGTNSQMSLAKPENDEKFQEQEIQETEAQDYFNFEDSEIYSRIAVFVSPGGACGPKGCQNGRLSPVYKRPFSVVEKIETEAEARTSTEIESMRRAELDTIRTVFLLPGSSKELNIPAPMRRKVLDAIAASTDAKHLEPVAEHCYLLLKSCSHRNFIRLGVSNGTFETICMATGLGIVLTVGGFLAMLLLAFASPSFRHCSRWRGLGVWPMWSVGVGLILSGIRGSCFFLLLFSRRQPLPWERFEDDPMVTKQSRFVRLVSKLMIFDRKLKVKDDTLRRLQRKVVMQSVLGGMAFATMMVIVFLSLPIWKKV</sequence>
<feature type="transmembrane region" description="Helical" evidence="2">
    <location>
        <begin position="408"/>
        <end position="429"/>
    </location>
</feature>
<dbReference type="InterPro" id="IPR044926">
    <property type="entry name" value="RGS_subdomain_2"/>
</dbReference>
<feature type="transmembrane region" description="Helical" evidence="2">
    <location>
        <begin position="288"/>
        <end position="312"/>
    </location>
</feature>
<dbReference type="Proteomes" id="UP000664132">
    <property type="component" value="Unassembled WGS sequence"/>
</dbReference>
<keyword evidence="2" id="KW-0472">Membrane</keyword>
<evidence type="ECO:0000313" key="4">
    <source>
        <dbReference type="Proteomes" id="UP000664132"/>
    </source>
</evidence>
<evidence type="ECO:0000313" key="3">
    <source>
        <dbReference type="EMBL" id="KAG4425157.1"/>
    </source>
</evidence>
<keyword evidence="2" id="KW-0812">Transmembrane</keyword>
<organism evidence="3 4">
    <name type="scientific">Cadophora malorum</name>
    <dbReference type="NCBI Taxonomy" id="108018"/>
    <lineage>
        <taxon>Eukaryota</taxon>
        <taxon>Fungi</taxon>
        <taxon>Dikarya</taxon>
        <taxon>Ascomycota</taxon>
        <taxon>Pezizomycotina</taxon>
        <taxon>Leotiomycetes</taxon>
        <taxon>Helotiales</taxon>
        <taxon>Ploettnerulaceae</taxon>
        <taxon>Cadophora</taxon>
    </lineage>
</organism>
<dbReference type="SUPFAM" id="SSF48097">
    <property type="entry name" value="Regulator of G-protein signaling, RGS"/>
    <property type="match status" value="1"/>
</dbReference>
<feature type="transmembrane region" description="Helical" evidence="2">
    <location>
        <begin position="332"/>
        <end position="353"/>
    </location>
</feature>
<keyword evidence="2" id="KW-1133">Transmembrane helix</keyword>
<evidence type="ECO:0000256" key="1">
    <source>
        <dbReference type="SAM" id="MobiDB-lite"/>
    </source>
</evidence>
<evidence type="ECO:0000256" key="2">
    <source>
        <dbReference type="SAM" id="Phobius"/>
    </source>
</evidence>
<feature type="compositionally biased region" description="Basic and acidic residues" evidence="1">
    <location>
        <begin position="43"/>
        <end position="53"/>
    </location>
</feature>
<protein>
    <recommendedName>
        <fullName evidence="5">RGS domain-containing protein</fullName>
    </recommendedName>
</protein>
<gene>
    <name evidence="3" type="ORF">IFR04_001724</name>
</gene>
<dbReference type="EMBL" id="JAFJYH010000013">
    <property type="protein sequence ID" value="KAG4425157.1"/>
    <property type="molecule type" value="Genomic_DNA"/>
</dbReference>
<evidence type="ECO:0008006" key="5">
    <source>
        <dbReference type="Google" id="ProtNLM"/>
    </source>
</evidence>
<proteinExistence type="predicted"/>
<dbReference type="OrthoDB" id="3232309at2759"/>
<feature type="compositionally biased region" description="Polar residues" evidence="1">
    <location>
        <begin position="28"/>
        <end position="42"/>
    </location>
</feature>
<reference evidence="3" key="1">
    <citation type="submission" date="2021-02" db="EMBL/GenBank/DDBJ databases">
        <title>Genome sequence Cadophora malorum strain M34.</title>
        <authorList>
            <person name="Stefanovic E."/>
            <person name="Vu D."/>
            <person name="Scully C."/>
            <person name="Dijksterhuis J."/>
            <person name="Roader J."/>
            <person name="Houbraken J."/>
        </authorList>
    </citation>
    <scope>NUCLEOTIDE SEQUENCE</scope>
    <source>
        <strain evidence="3">M34</strain>
    </source>
</reference>
<keyword evidence="4" id="KW-1185">Reference proteome</keyword>
<comment type="caution">
    <text evidence="3">The sequence shown here is derived from an EMBL/GenBank/DDBJ whole genome shotgun (WGS) entry which is preliminary data.</text>
</comment>
<dbReference type="AlphaFoldDB" id="A0A8H7WI15"/>
<name>A0A8H7WI15_9HELO</name>
<dbReference type="PANTHER" id="PTHR39466">
    <property type="entry name" value="RGS DOMAIN-CONTAINING PROTEIN"/>
    <property type="match status" value="1"/>
</dbReference>
<dbReference type="PANTHER" id="PTHR39466:SF1">
    <property type="entry name" value="RGS DOMAIN-CONTAINING PROTEIN"/>
    <property type="match status" value="1"/>
</dbReference>
<dbReference type="Gene3D" id="1.10.167.10">
    <property type="entry name" value="Regulator of G-protein Signalling 4, domain 2"/>
    <property type="match status" value="1"/>
</dbReference>
<dbReference type="InterPro" id="IPR036305">
    <property type="entry name" value="RGS_sf"/>
</dbReference>
<feature type="region of interest" description="Disordered" evidence="1">
    <location>
        <begin position="28"/>
        <end position="53"/>
    </location>
</feature>
<accession>A0A8H7WI15</accession>